<keyword evidence="1" id="KW-0175">Coiled coil</keyword>
<protein>
    <submittedName>
        <fullName evidence="2">Uncharacterized protein</fullName>
    </submittedName>
</protein>
<dbReference type="Proteomes" id="UP001321473">
    <property type="component" value="Unassembled WGS sequence"/>
</dbReference>
<evidence type="ECO:0000256" key="1">
    <source>
        <dbReference type="SAM" id="Coils"/>
    </source>
</evidence>
<reference evidence="2 3" key="1">
    <citation type="journal article" date="2023" name="Arcadia Sci">
        <title>De novo assembly of a long-read Amblyomma americanum tick genome.</title>
        <authorList>
            <person name="Chou S."/>
            <person name="Poskanzer K.E."/>
            <person name="Rollins M."/>
            <person name="Thuy-Boun P.S."/>
        </authorList>
    </citation>
    <scope>NUCLEOTIDE SEQUENCE [LARGE SCALE GENOMIC DNA]</scope>
    <source>
        <strain evidence="2">F_SG_1</strain>
        <tissue evidence="2">Salivary glands</tissue>
    </source>
</reference>
<feature type="non-terminal residue" evidence="2">
    <location>
        <position position="1"/>
    </location>
</feature>
<feature type="coiled-coil region" evidence="1">
    <location>
        <begin position="5"/>
        <end position="79"/>
    </location>
</feature>
<accession>A0AAQ4E6Y8</accession>
<gene>
    <name evidence="2" type="ORF">V5799_013122</name>
</gene>
<sequence length="178" mass="20839">IEEKLLSLHEQRKELRSKELELKEDIAKFKELIQTTKNQLASARASMRHISPKDEECRMDAWEKTDQKYQARLAAFEQKRRAQGPLPQGPGRLLSLSEKLKRLALKERILDEKLQPMADLPPDEKAIETMLEAAERTREFLTKALEKQLKKERADTKSFTHDVWSVMSEMESNTKNYM</sequence>
<keyword evidence="3" id="KW-1185">Reference proteome</keyword>
<dbReference type="AlphaFoldDB" id="A0AAQ4E6Y8"/>
<proteinExistence type="predicted"/>
<evidence type="ECO:0000313" key="3">
    <source>
        <dbReference type="Proteomes" id="UP001321473"/>
    </source>
</evidence>
<comment type="caution">
    <text evidence="2">The sequence shown here is derived from an EMBL/GenBank/DDBJ whole genome shotgun (WGS) entry which is preliminary data.</text>
</comment>
<evidence type="ECO:0000313" key="2">
    <source>
        <dbReference type="EMBL" id="KAK8770412.1"/>
    </source>
</evidence>
<organism evidence="2 3">
    <name type="scientific">Amblyomma americanum</name>
    <name type="common">Lone star tick</name>
    <dbReference type="NCBI Taxonomy" id="6943"/>
    <lineage>
        <taxon>Eukaryota</taxon>
        <taxon>Metazoa</taxon>
        <taxon>Ecdysozoa</taxon>
        <taxon>Arthropoda</taxon>
        <taxon>Chelicerata</taxon>
        <taxon>Arachnida</taxon>
        <taxon>Acari</taxon>
        <taxon>Parasitiformes</taxon>
        <taxon>Ixodida</taxon>
        <taxon>Ixodoidea</taxon>
        <taxon>Ixodidae</taxon>
        <taxon>Amblyomminae</taxon>
        <taxon>Amblyomma</taxon>
    </lineage>
</organism>
<dbReference type="EMBL" id="JARKHS020021187">
    <property type="protein sequence ID" value="KAK8770412.1"/>
    <property type="molecule type" value="Genomic_DNA"/>
</dbReference>
<name>A0AAQ4E6Y8_AMBAM</name>